<evidence type="ECO:0000313" key="2">
    <source>
        <dbReference type="Proteomes" id="UP000027821"/>
    </source>
</evidence>
<dbReference type="InterPro" id="IPR011044">
    <property type="entry name" value="Quino_amine_DH_bsu"/>
</dbReference>
<organism evidence="1 2">
    <name type="scientific">Anditalea andensis</name>
    <dbReference type="NCBI Taxonomy" id="1048983"/>
    <lineage>
        <taxon>Bacteria</taxon>
        <taxon>Pseudomonadati</taxon>
        <taxon>Bacteroidota</taxon>
        <taxon>Cytophagia</taxon>
        <taxon>Cytophagales</taxon>
        <taxon>Cytophagaceae</taxon>
        <taxon>Anditalea</taxon>
    </lineage>
</organism>
<dbReference type="Pfam" id="PF13970">
    <property type="entry name" value="DUF4221"/>
    <property type="match status" value="1"/>
</dbReference>
<dbReference type="eggNOG" id="COG3391">
    <property type="taxonomic scope" value="Bacteria"/>
</dbReference>
<evidence type="ECO:0000313" key="1">
    <source>
        <dbReference type="EMBL" id="KEO71647.1"/>
    </source>
</evidence>
<proteinExistence type="predicted"/>
<accession>A0A074LD05</accession>
<dbReference type="InterPro" id="IPR025316">
    <property type="entry name" value="DUF4221"/>
</dbReference>
<dbReference type="Proteomes" id="UP000027821">
    <property type="component" value="Unassembled WGS sequence"/>
</dbReference>
<dbReference type="RefSeq" id="WP_051720359.1">
    <property type="nucleotide sequence ID" value="NZ_JMIH01000048.1"/>
</dbReference>
<dbReference type="SUPFAM" id="SSF50969">
    <property type="entry name" value="YVTN repeat-like/Quinoprotein amine dehydrogenase"/>
    <property type="match status" value="1"/>
</dbReference>
<gene>
    <name evidence="1" type="ORF">EL17_23605</name>
</gene>
<reference evidence="1 2" key="1">
    <citation type="submission" date="2014-04" db="EMBL/GenBank/DDBJ databases">
        <title>Characterization and application of a salt tolerant electro-active bacterium.</title>
        <authorList>
            <person name="Yang L."/>
            <person name="Wei S."/>
            <person name="Tay Q.X.M."/>
        </authorList>
    </citation>
    <scope>NUCLEOTIDE SEQUENCE [LARGE SCALE GENOMIC DNA]</scope>
    <source>
        <strain evidence="1 2">LY1</strain>
    </source>
</reference>
<protein>
    <submittedName>
        <fullName evidence="1">Uncharacterized protein</fullName>
    </submittedName>
</protein>
<keyword evidence="2" id="KW-1185">Reference proteome</keyword>
<sequence>MKKLSYLFIAFVFWNCSTEIKKIEIETVGSLEIPLAQTISPSRMRFQYFESDTGEYLAFMNKVSSSIEIYDLNSRKSVKSIQLQSEGPNGVGVHNGFHILSKDSLLLASIPPKVLLLDFEGNKLGTFPVEDKDNKVNYLASNNKIPFLFSGNEIFGTQPFFDDFFYMKAEKIPSYKHIYKFQLSSATPEVEWLPVSHPSDIWNDGKKTEDFSWTDRQDSIIVSPSTDHRLWIISKKQGELLAYKNVKSAFVNKFQIINKLPEGEKGIIDNLASDQYGIIQYDPYRDVFYRFFSPGVDWEDYNIGHRDLFSYRPKTGITVLDKNLDVIGEYVFEDFYIEPSNYFVGKKGLYISTNHPLSEGFDENFMKYDIIQFVKPGHQN</sequence>
<dbReference type="AlphaFoldDB" id="A0A074LD05"/>
<dbReference type="STRING" id="1048983.EL17_23605"/>
<dbReference type="EMBL" id="JMIH01000048">
    <property type="protein sequence ID" value="KEO71647.1"/>
    <property type="molecule type" value="Genomic_DNA"/>
</dbReference>
<comment type="caution">
    <text evidence="1">The sequence shown here is derived from an EMBL/GenBank/DDBJ whole genome shotgun (WGS) entry which is preliminary data.</text>
</comment>
<name>A0A074LD05_9BACT</name>